<dbReference type="EMBL" id="LSRQ01000821">
    <property type="protein sequence ID" value="OAY80651.1"/>
    <property type="molecule type" value="Genomic_DNA"/>
</dbReference>
<dbReference type="AlphaFoldDB" id="A0A199VUP5"/>
<evidence type="ECO:0000256" key="2">
    <source>
        <dbReference type="SAM" id="SignalP"/>
    </source>
</evidence>
<evidence type="ECO:0000313" key="4">
    <source>
        <dbReference type="Proteomes" id="UP000092600"/>
    </source>
</evidence>
<reference evidence="3 4" key="1">
    <citation type="journal article" date="2016" name="DNA Res.">
        <title>The draft genome of MD-2 pineapple using hybrid error correction of long reads.</title>
        <authorList>
            <person name="Redwan R.M."/>
            <person name="Saidin A."/>
            <person name="Kumar S.V."/>
        </authorList>
    </citation>
    <scope>NUCLEOTIDE SEQUENCE [LARGE SCALE GENOMIC DNA]</scope>
    <source>
        <strain evidence="4">cv. MD2</strain>
        <tissue evidence="3">Leaf</tissue>
    </source>
</reference>
<keyword evidence="2" id="KW-0732">Signal</keyword>
<dbReference type="STRING" id="4615.A0A199VUP5"/>
<accession>A0A199VUP5</accession>
<keyword evidence="1" id="KW-0812">Transmembrane</keyword>
<evidence type="ECO:0000313" key="3">
    <source>
        <dbReference type="EMBL" id="OAY80651.1"/>
    </source>
</evidence>
<keyword evidence="1" id="KW-1133">Transmembrane helix</keyword>
<protein>
    <submittedName>
        <fullName evidence="3">Monocopper oxidase-like protein SKU5</fullName>
    </submittedName>
</protein>
<comment type="caution">
    <text evidence="3">The sequence shown here is derived from an EMBL/GenBank/DDBJ whole genome shotgun (WGS) entry which is preliminary data.</text>
</comment>
<organism evidence="3 4">
    <name type="scientific">Ananas comosus</name>
    <name type="common">Pineapple</name>
    <name type="synonym">Ananas ananas</name>
    <dbReference type="NCBI Taxonomy" id="4615"/>
    <lineage>
        <taxon>Eukaryota</taxon>
        <taxon>Viridiplantae</taxon>
        <taxon>Streptophyta</taxon>
        <taxon>Embryophyta</taxon>
        <taxon>Tracheophyta</taxon>
        <taxon>Spermatophyta</taxon>
        <taxon>Magnoliopsida</taxon>
        <taxon>Liliopsida</taxon>
        <taxon>Poales</taxon>
        <taxon>Bromeliaceae</taxon>
        <taxon>Bromelioideae</taxon>
        <taxon>Ananas</taxon>
    </lineage>
</organism>
<name>A0A199VUP5_ANACO</name>
<dbReference type="Proteomes" id="UP000092600">
    <property type="component" value="Unassembled WGS sequence"/>
</dbReference>
<proteinExistence type="predicted"/>
<gene>
    <name evidence="3" type="ORF">ACMD2_13230</name>
</gene>
<keyword evidence="1" id="KW-0472">Membrane</keyword>
<feature type="signal peptide" evidence="2">
    <location>
        <begin position="1"/>
        <end position="34"/>
    </location>
</feature>
<evidence type="ECO:0000256" key="1">
    <source>
        <dbReference type="SAM" id="Phobius"/>
    </source>
</evidence>
<sequence length="243" mass="26706">MSATRSAPAPTSTALAVFASLLLLLLLLVGPTSAGDPYAYFDWDVSYVSAAPLGVKQQVIESTVNSPAHSQRQHQLNVVVNVLNDLDEPLLIIGMLHSIFLLCYFFYSLSRDRAAPAPAPAPAPVFDLIVVRRNGIQHRKNCWQDGCSARIADPVRLELDLPVPGEGPDRQLLLLPSLNFTGRRRYGGIIVNTATSSPCLRQADGDFTVFIGDWHKDTRSSNSIRSPVKVVQRREVLSIFLFI</sequence>
<feature type="chain" id="PRO_5008508459" evidence="2">
    <location>
        <begin position="35"/>
        <end position="243"/>
    </location>
</feature>
<feature type="transmembrane region" description="Helical" evidence="1">
    <location>
        <begin position="90"/>
        <end position="107"/>
    </location>
</feature>